<sequence>MADQVTSNSEVLDGSVRRGPVTASSDTASNEVNINNGQQQGSSENGIEPFNFVLLGTVRDRIFQAMLVRMAVCYNQYVPKFIRRLIEFFTLLIVSTLHSSLPTAVLVMLLLLKFCYLALVLLCLMLYVHFSFGRRDADCLSSLTDVWPRDGVLRVEVINNLDKYNAFQERLAETSRLERTQSNLTFFSLKEVLMKGPVALPKELRKMGRTASKEDPDHWSNLILTNQTVFDFLWKSGRTAGDRISKDDLMLTSNQDLDEDLTNYGQNGPEATYECVIEYSLHTGLLKLSDAYRAEHKIPFMRVRIDPDTDECFGDAFHRFLMRYFLGFEDALMSSVKSLAGNEVEKGFLKDLMNGELYRFVPSGHSRISYLYAFFVMLIFTFAISMLLRFSHYQIFVFIVDLLQIFDQNSIMEFPAAPLLTVIMALFGMETIMRDIFNDTSTGFYVILLVWIADQFDSICCHAPISKRHWLRSV</sequence>
<dbReference type="PANTHER" id="PTHR21650">
    <property type="entry name" value="MEMBRALIN/KINETOCHORE PROTEIN NUF2"/>
    <property type="match status" value="1"/>
</dbReference>
<keyword evidence="4" id="KW-1185">Reference proteome</keyword>
<dbReference type="EMBL" id="UXUI01010461">
    <property type="protein sequence ID" value="VDD95266.1"/>
    <property type="molecule type" value="Genomic_DNA"/>
</dbReference>
<dbReference type="AlphaFoldDB" id="A0A0N4VIM1"/>
<dbReference type="GO" id="GO:0005783">
    <property type="term" value="C:endoplasmic reticulum"/>
    <property type="evidence" value="ECO:0007669"/>
    <property type="project" value="TreeGrafter"/>
</dbReference>
<keyword evidence="2" id="KW-1133">Transmembrane helix</keyword>
<keyword evidence="2" id="KW-0812">Transmembrane</keyword>
<name>A0A0N4VIM1_ENTVE</name>
<protein>
    <submittedName>
        <fullName evidence="5">Membralin</fullName>
    </submittedName>
</protein>
<proteinExistence type="predicted"/>
<organism evidence="5">
    <name type="scientific">Enterobius vermicularis</name>
    <name type="common">Human pinworm</name>
    <dbReference type="NCBI Taxonomy" id="51028"/>
    <lineage>
        <taxon>Eukaryota</taxon>
        <taxon>Metazoa</taxon>
        <taxon>Ecdysozoa</taxon>
        <taxon>Nematoda</taxon>
        <taxon>Chromadorea</taxon>
        <taxon>Rhabditida</taxon>
        <taxon>Spirurina</taxon>
        <taxon>Oxyuridomorpha</taxon>
        <taxon>Oxyuroidea</taxon>
        <taxon>Oxyuridae</taxon>
        <taxon>Enterobius</taxon>
    </lineage>
</organism>
<feature type="transmembrane region" description="Helical" evidence="2">
    <location>
        <begin position="369"/>
        <end position="390"/>
    </location>
</feature>
<evidence type="ECO:0000256" key="1">
    <source>
        <dbReference type="SAM" id="MobiDB-lite"/>
    </source>
</evidence>
<feature type="region of interest" description="Disordered" evidence="1">
    <location>
        <begin position="1"/>
        <end position="43"/>
    </location>
</feature>
<gene>
    <name evidence="3" type="ORF">EVEC_LOCUS10017</name>
</gene>
<evidence type="ECO:0000313" key="3">
    <source>
        <dbReference type="EMBL" id="VDD95266.1"/>
    </source>
</evidence>
<feature type="compositionally biased region" description="Polar residues" evidence="1">
    <location>
        <begin position="22"/>
        <end position="43"/>
    </location>
</feature>
<dbReference type="STRING" id="51028.A0A0N4VIM1"/>
<dbReference type="Proteomes" id="UP000274131">
    <property type="component" value="Unassembled WGS sequence"/>
</dbReference>
<dbReference type="PANTHER" id="PTHR21650:SF4">
    <property type="entry name" value="MEMBRALIN"/>
    <property type="match status" value="1"/>
</dbReference>
<reference evidence="3 4" key="2">
    <citation type="submission" date="2018-10" db="EMBL/GenBank/DDBJ databases">
        <authorList>
            <consortium name="Pathogen Informatics"/>
        </authorList>
    </citation>
    <scope>NUCLEOTIDE SEQUENCE [LARGE SCALE GENOMIC DNA]</scope>
</reference>
<feature type="transmembrane region" description="Helical" evidence="2">
    <location>
        <begin position="85"/>
        <end position="101"/>
    </location>
</feature>
<dbReference type="GO" id="GO:1904294">
    <property type="term" value="P:positive regulation of ERAD pathway"/>
    <property type="evidence" value="ECO:0007669"/>
    <property type="project" value="TreeGrafter"/>
</dbReference>
<evidence type="ECO:0000256" key="2">
    <source>
        <dbReference type="SAM" id="Phobius"/>
    </source>
</evidence>
<dbReference type="Pfam" id="PF09746">
    <property type="entry name" value="Membralin"/>
    <property type="match status" value="2"/>
</dbReference>
<evidence type="ECO:0000313" key="4">
    <source>
        <dbReference type="Proteomes" id="UP000274131"/>
    </source>
</evidence>
<feature type="transmembrane region" description="Helical" evidence="2">
    <location>
        <begin position="410"/>
        <end position="429"/>
    </location>
</feature>
<evidence type="ECO:0000313" key="5">
    <source>
        <dbReference type="WBParaSite" id="EVEC_0001067401-mRNA-1"/>
    </source>
</evidence>
<feature type="transmembrane region" description="Helical" evidence="2">
    <location>
        <begin position="107"/>
        <end position="128"/>
    </location>
</feature>
<dbReference type="WBParaSite" id="EVEC_0001067401-mRNA-1">
    <property type="protein sequence ID" value="EVEC_0001067401-mRNA-1"/>
    <property type="gene ID" value="EVEC_0001067401"/>
</dbReference>
<accession>A0A0N4VIM1</accession>
<dbReference type="GO" id="GO:0034976">
    <property type="term" value="P:response to endoplasmic reticulum stress"/>
    <property type="evidence" value="ECO:0007669"/>
    <property type="project" value="TreeGrafter"/>
</dbReference>
<reference evidence="5" key="1">
    <citation type="submission" date="2017-02" db="UniProtKB">
        <authorList>
            <consortium name="WormBaseParasite"/>
        </authorList>
    </citation>
    <scope>IDENTIFICATION</scope>
</reference>
<dbReference type="OrthoDB" id="6779347at2759"/>
<dbReference type="InterPro" id="IPR019144">
    <property type="entry name" value="Membralin"/>
</dbReference>
<keyword evidence="2" id="KW-0472">Membrane</keyword>
<feature type="compositionally biased region" description="Polar residues" evidence="1">
    <location>
        <begin position="1"/>
        <end position="10"/>
    </location>
</feature>